<reference evidence="2 3" key="1">
    <citation type="journal article" date="2017" name="Genome Announc.">
        <title>Draft Genome Sequence of a Sporulating and Motile Strain of Lachnotalea glycerini Isolated from Water in Quebec City, Canada.</title>
        <authorList>
            <person name="Maheux A.F."/>
            <person name="Boudreau D.K."/>
            <person name="Berube E."/>
            <person name="Boissinot M."/>
            <person name="Raymond F."/>
            <person name="Brodeur S."/>
            <person name="Corbeil J."/>
            <person name="Isabel S."/>
            <person name="Omar R.F."/>
            <person name="Bergeron M.G."/>
        </authorList>
    </citation>
    <scope>NUCLEOTIDE SEQUENCE [LARGE SCALE GENOMIC DNA]</scope>
    <source>
        <strain evidence="2 3">CCRI-19302</strain>
    </source>
</reference>
<dbReference type="RefSeq" id="WP_094376048.1">
    <property type="nucleotide sequence ID" value="NZ_NOKA02000049.1"/>
</dbReference>
<evidence type="ECO:0000313" key="1">
    <source>
        <dbReference type="EMBL" id="PXV87816.1"/>
    </source>
</evidence>
<gene>
    <name evidence="1" type="ORF">C8E03_109106</name>
    <name evidence="2" type="ORF">CG710_016490</name>
</gene>
<evidence type="ECO:0000313" key="2">
    <source>
        <dbReference type="EMBL" id="RDY30086.1"/>
    </source>
</evidence>
<name>A0A255ISW1_9FIRM</name>
<protein>
    <submittedName>
        <fullName evidence="1">Uncharacterized protein</fullName>
    </submittedName>
</protein>
<comment type="caution">
    <text evidence="1">The sequence shown here is derived from an EMBL/GenBank/DDBJ whole genome shotgun (WGS) entry which is preliminary data.</text>
</comment>
<dbReference type="Proteomes" id="UP000247523">
    <property type="component" value="Unassembled WGS sequence"/>
</dbReference>
<dbReference type="AlphaFoldDB" id="A0A255ISW1"/>
<evidence type="ECO:0000313" key="4">
    <source>
        <dbReference type="Proteomes" id="UP000247523"/>
    </source>
</evidence>
<accession>A0A255ISW1</accession>
<dbReference type="OrthoDB" id="1779368at2"/>
<evidence type="ECO:0000313" key="3">
    <source>
        <dbReference type="Proteomes" id="UP000216411"/>
    </source>
</evidence>
<dbReference type="Proteomes" id="UP000216411">
    <property type="component" value="Unassembled WGS sequence"/>
</dbReference>
<dbReference type="EMBL" id="NOKA02000049">
    <property type="protein sequence ID" value="RDY30086.1"/>
    <property type="molecule type" value="Genomic_DNA"/>
</dbReference>
<organism evidence="1 4">
    <name type="scientific">Lachnotalea glycerini</name>
    <dbReference type="NCBI Taxonomy" id="1763509"/>
    <lineage>
        <taxon>Bacteria</taxon>
        <taxon>Bacillati</taxon>
        <taxon>Bacillota</taxon>
        <taxon>Clostridia</taxon>
        <taxon>Lachnospirales</taxon>
        <taxon>Lachnospiraceae</taxon>
        <taxon>Lachnotalea</taxon>
    </lineage>
</organism>
<reference evidence="2" key="3">
    <citation type="submission" date="2018-07" db="EMBL/GenBank/DDBJ databases">
        <authorList>
            <person name="Quirk P.G."/>
            <person name="Krulwich T.A."/>
        </authorList>
    </citation>
    <scope>NUCLEOTIDE SEQUENCE</scope>
    <source>
        <strain evidence="2">CCRI-19302</strain>
    </source>
</reference>
<reference evidence="1 4" key="2">
    <citation type="submission" date="2018-05" db="EMBL/GenBank/DDBJ databases">
        <title>Genomic Encyclopedia of Type Strains, Phase IV (KMG-IV): sequencing the most valuable type-strain genomes for metagenomic binning, comparative biology and taxonomic classification.</title>
        <authorList>
            <person name="Goeker M."/>
        </authorList>
    </citation>
    <scope>NUCLEOTIDE SEQUENCE [LARGE SCALE GENOMIC DNA]</scope>
    <source>
        <strain evidence="1 4">DSM 28816</strain>
    </source>
</reference>
<keyword evidence="3" id="KW-1185">Reference proteome</keyword>
<sequence length="169" mass="19920">MIFDFEPWKLDIDVDATREQYRNKECNRNINLTNKVIQLLSKDQKDFFTSLSVDISKADMKENIYDFPEENPPEKTLSIQIRFMMCGRFSAIPEFQNELYWEGDEKIFIDRFPTDLNVVNASNGEYFATYNVDTMAVIFKHPITSIQNEKFKKWECGYVLGEAIIKVEL</sequence>
<dbReference type="EMBL" id="QICS01000009">
    <property type="protein sequence ID" value="PXV87816.1"/>
    <property type="molecule type" value="Genomic_DNA"/>
</dbReference>
<proteinExistence type="predicted"/>